<name>A0ABU0BBE1_9HYPH</name>
<gene>
    <name evidence="3" type="ORF">J2S75_001942</name>
</gene>
<evidence type="ECO:0000313" key="3">
    <source>
        <dbReference type="EMBL" id="MDQ0302914.1"/>
    </source>
</evidence>
<dbReference type="Pfam" id="PF03237">
    <property type="entry name" value="Terminase_6N"/>
    <property type="match status" value="1"/>
</dbReference>
<dbReference type="EMBL" id="JAUSUI010000003">
    <property type="protein sequence ID" value="MDQ0302914.1"/>
    <property type="molecule type" value="Genomic_DNA"/>
</dbReference>
<dbReference type="Pfam" id="PF17289">
    <property type="entry name" value="Terminase_6C"/>
    <property type="match status" value="1"/>
</dbReference>
<dbReference type="RefSeq" id="WP_307019622.1">
    <property type="nucleotide sequence ID" value="NZ_JAUSUI010000003.1"/>
</dbReference>
<organism evidence="3 4">
    <name type="scientific">Ancylobacter polymorphus</name>
    <dbReference type="NCBI Taxonomy" id="223390"/>
    <lineage>
        <taxon>Bacteria</taxon>
        <taxon>Pseudomonadati</taxon>
        <taxon>Pseudomonadota</taxon>
        <taxon>Alphaproteobacteria</taxon>
        <taxon>Hyphomicrobiales</taxon>
        <taxon>Xanthobacteraceae</taxon>
        <taxon>Ancylobacter</taxon>
    </lineage>
</organism>
<keyword evidence="1" id="KW-1188">Viral release from host cell</keyword>
<dbReference type="Gene3D" id="3.40.50.300">
    <property type="entry name" value="P-loop containing nucleotide triphosphate hydrolases"/>
    <property type="match status" value="1"/>
</dbReference>
<dbReference type="InterPro" id="IPR027417">
    <property type="entry name" value="P-loop_NTPase"/>
</dbReference>
<reference evidence="3 4" key="1">
    <citation type="submission" date="2023-07" db="EMBL/GenBank/DDBJ databases">
        <title>Genomic Encyclopedia of Type Strains, Phase IV (KMG-IV): sequencing the most valuable type-strain genomes for metagenomic binning, comparative biology and taxonomic classification.</title>
        <authorList>
            <person name="Goeker M."/>
        </authorList>
    </citation>
    <scope>NUCLEOTIDE SEQUENCE [LARGE SCALE GENOMIC DNA]</scope>
    <source>
        <strain evidence="3 4">DSM 2457</strain>
    </source>
</reference>
<keyword evidence="4" id="KW-1185">Reference proteome</keyword>
<comment type="caution">
    <text evidence="3">The sequence shown here is derived from an EMBL/GenBank/DDBJ whole genome shotgun (WGS) entry which is preliminary data.</text>
</comment>
<sequence>MSACWRAGRLPEALEALDARTLDWLRHHWPLIGRASQRPPESAQGGGDWLTWLMLGGRGAGKTRAGAEWVRALVHGGAGPKAGRLALVAESHADLRDVMVEGVSGLLAIHPRHERPSWEPTRRRLVWPNGAVAQGFSADDPESLRGPQFDAAWCDELAKWRYAQAAFDMLQFGLRLGERPRQMVTTTPRPTALIRALLADPRTAVTRMGTAENAAHLAPGFLDTVVGRYAGTRLGRQELGGELIEDRPDALWNRAALEAGRLEAAPALARIVVAVDPPASSGKRADACGILAAGIDAEGVVHVLADDSAQGLSPNGWGGRAIGLFQKLEADRVVVEVNQGGEMVRTILAGIDPTVPVAEVRATRGKWLRAEPVAALYEQGRVRHVGPFPALEDEMCDFISITHSRRLRRNVFQRVYNQAFFLRSLRWITDALPLAFLSANRQYLSIMASDMPT</sequence>
<evidence type="ECO:0000256" key="1">
    <source>
        <dbReference type="ARBA" id="ARBA00022612"/>
    </source>
</evidence>
<protein>
    <submittedName>
        <fullName evidence="3">Phage terminase large subunit-like protein</fullName>
    </submittedName>
</protein>
<accession>A0ABU0BBE1</accession>
<evidence type="ECO:0000259" key="2">
    <source>
        <dbReference type="Pfam" id="PF17289"/>
    </source>
</evidence>
<dbReference type="InterPro" id="IPR035421">
    <property type="entry name" value="Terminase_6C"/>
</dbReference>
<feature type="domain" description="Terminase large subunit gp17-like C-terminal" evidence="2">
    <location>
        <begin position="274"/>
        <end position="399"/>
    </location>
</feature>
<proteinExistence type="predicted"/>
<evidence type="ECO:0000313" key="4">
    <source>
        <dbReference type="Proteomes" id="UP001224682"/>
    </source>
</evidence>
<dbReference type="Proteomes" id="UP001224682">
    <property type="component" value="Unassembled WGS sequence"/>
</dbReference>